<dbReference type="Gene3D" id="2.40.70.10">
    <property type="entry name" value="Acid Proteases"/>
    <property type="match status" value="2"/>
</dbReference>
<feature type="compositionally biased region" description="Basic and acidic residues" evidence="3">
    <location>
        <begin position="429"/>
        <end position="447"/>
    </location>
</feature>
<feature type="domain" description="Peptidase A1" evidence="5">
    <location>
        <begin position="92"/>
        <end position="492"/>
    </location>
</feature>
<dbReference type="InterPro" id="IPR033121">
    <property type="entry name" value="PEPTIDASE_A1"/>
</dbReference>
<dbReference type="PRINTS" id="PR00792">
    <property type="entry name" value="PEPSIN"/>
</dbReference>
<dbReference type="PANTHER" id="PTHR47966">
    <property type="entry name" value="BETA-SITE APP-CLEAVING ENZYME, ISOFORM A-RELATED"/>
    <property type="match status" value="1"/>
</dbReference>
<feature type="signal peptide" evidence="4">
    <location>
        <begin position="1"/>
        <end position="36"/>
    </location>
</feature>
<dbReference type="Pfam" id="PF00026">
    <property type="entry name" value="Asp"/>
    <property type="match status" value="1"/>
</dbReference>
<feature type="region of interest" description="Disordered" evidence="3">
    <location>
        <begin position="386"/>
        <end position="449"/>
    </location>
</feature>
<protein>
    <recommendedName>
        <fullName evidence="5">Peptidase A1 domain-containing protein</fullName>
    </recommendedName>
</protein>
<keyword evidence="2" id="KW-0378">Hydrolase</keyword>
<dbReference type="InterPro" id="IPR034164">
    <property type="entry name" value="Pepsin-like_dom"/>
</dbReference>
<dbReference type="PROSITE" id="PS00141">
    <property type="entry name" value="ASP_PROTEASE"/>
    <property type="match status" value="1"/>
</dbReference>
<evidence type="ECO:0000256" key="2">
    <source>
        <dbReference type="RuleBase" id="RU000454"/>
    </source>
</evidence>
<organism evidence="6 7">
    <name type="scientific">Prorocentrum cordatum</name>
    <dbReference type="NCBI Taxonomy" id="2364126"/>
    <lineage>
        <taxon>Eukaryota</taxon>
        <taxon>Sar</taxon>
        <taxon>Alveolata</taxon>
        <taxon>Dinophyceae</taxon>
        <taxon>Prorocentrales</taxon>
        <taxon>Prorocentraceae</taxon>
        <taxon>Prorocentrum</taxon>
    </lineage>
</organism>
<evidence type="ECO:0000313" key="7">
    <source>
        <dbReference type="Proteomes" id="UP001189429"/>
    </source>
</evidence>
<reference evidence="6" key="1">
    <citation type="submission" date="2023-10" db="EMBL/GenBank/DDBJ databases">
        <authorList>
            <person name="Chen Y."/>
            <person name="Shah S."/>
            <person name="Dougan E. K."/>
            <person name="Thang M."/>
            <person name="Chan C."/>
        </authorList>
    </citation>
    <scope>NUCLEOTIDE SEQUENCE [LARGE SCALE GENOMIC DNA]</scope>
</reference>
<feature type="compositionally biased region" description="Pro residues" evidence="3">
    <location>
        <begin position="392"/>
        <end position="402"/>
    </location>
</feature>
<keyword evidence="4" id="KW-0732">Signal</keyword>
<dbReference type="InterPro" id="IPR021109">
    <property type="entry name" value="Peptidase_aspartic_dom_sf"/>
</dbReference>
<dbReference type="InterPro" id="IPR001969">
    <property type="entry name" value="Aspartic_peptidase_AS"/>
</dbReference>
<evidence type="ECO:0000256" key="3">
    <source>
        <dbReference type="SAM" id="MobiDB-lite"/>
    </source>
</evidence>
<dbReference type="EMBL" id="CAUYUJ010007225">
    <property type="protein sequence ID" value="CAK0820020.1"/>
    <property type="molecule type" value="Genomic_DNA"/>
</dbReference>
<dbReference type="Proteomes" id="UP001189429">
    <property type="component" value="Unassembled WGS sequence"/>
</dbReference>
<keyword evidence="2" id="KW-0645">Protease</keyword>
<name>A0ABN9RNV3_9DINO</name>
<gene>
    <name evidence="6" type="ORF">PCOR1329_LOCUS21847</name>
</gene>
<evidence type="ECO:0000256" key="4">
    <source>
        <dbReference type="SAM" id="SignalP"/>
    </source>
</evidence>
<comment type="caution">
    <text evidence="6">The sequence shown here is derived from an EMBL/GenBank/DDBJ whole genome shotgun (WGS) entry which is preliminary data.</text>
</comment>
<comment type="similarity">
    <text evidence="1 2">Belongs to the peptidase A1 family.</text>
</comment>
<proteinExistence type="inferred from homology"/>
<evidence type="ECO:0000256" key="1">
    <source>
        <dbReference type="ARBA" id="ARBA00007447"/>
    </source>
</evidence>
<feature type="chain" id="PRO_5047435033" description="Peptidase A1 domain-containing protein" evidence="4">
    <location>
        <begin position="37"/>
        <end position="515"/>
    </location>
</feature>
<accession>A0ABN9RNV3</accession>
<evidence type="ECO:0000259" key="5">
    <source>
        <dbReference type="PROSITE" id="PS51767"/>
    </source>
</evidence>
<dbReference type="SUPFAM" id="SSF50630">
    <property type="entry name" value="Acid proteases"/>
    <property type="match status" value="1"/>
</dbReference>
<sequence length="515" mass="54958">MVRSAFLLTHAGRSMFGRNALFTFAVLHTLVLSTTALAPQISNNQGDNAATAPPASDQHGKDPAAGIHVISLERDATPLRVKGSVVAFRIAYTGIIRVGSPAQEFKVIFDSGSGQVVLPSNRCEGPICRRLRRYTMSSSTGAFHVELSGQPTPEDGRPDNVEISFGVGHVKGELVRDKFCLGEAVQGGVYPELQSPDTCVRVNGVMATTLSQAPFGLFNFDGIVGLGLPELSLSEDCSFFGSLFKSGVLRARQFGVYLAEGGEGSEIAFGGPNPEKLASPVMWTSVVMPGHGHWQVEIVAFHVGDYTLDVCRSGGCRGVLDTGTSHIAIPSPHEVDVESMLRRDSDGIEDCRYIENPPVVIELRGINLTIYPEDYMRQLPLPKDIKLGAKPSPAPAPAPPAEQVPEVPGGTLPPGGAPGGAQAPGVPEHSAEGKEVAQSAREPEDTGRQCVPRVVGVTLPEPVGPTTFILGQPIFHRYYTVFNFEGPMVGFGLAAPRMLEQEHTSTPRHDETVLM</sequence>
<keyword evidence="2" id="KW-0064">Aspartyl protease</keyword>
<evidence type="ECO:0000313" key="6">
    <source>
        <dbReference type="EMBL" id="CAK0820020.1"/>
    </source>
</evidence>
<dbReference type="CDD" id="cd05471">
    <property type="entry name" value="pepsin_like"/>
    <property type="match status" value="1"/>
</dbReference>
<dbReference type="PROSITE" id="PS51767">
    <property type="entry name" value="PEPTIDASE_A1"/>
    <property type="match status" value="1"/>
</dbReference>
<keyword evidence="7" id="KW-1185">Reference proteome</keyword>
<dbReference type="InterPro" id="IPR001461">
    <property type="entry name" value="Aspartic_peptidase_A1"/>
</dbReference>
<feature type="region of interest" description="Disordered" evidence="3">
    <location>
        <begin position="43"/>
        <end position="63"/>
    </location>
</feature>